<name>A0A319FL88_ASPSB</name>
<evidence type="ECO:0000313" key="3">
    <source>
        <dbReference type="Proteomes" id="UP000248423"/>
    </source>
</evidence>
<accession>A0A319FL88</accession>
<reference evidence="2 3" key="1">
    <citation type="submission" date="2018-02" db="EMBL/GenBank/DDBJ databases">
        <title>The genomes of Aspergillus section Nigri reveals drivers in fungal speciation.</title>
        <authorList>
            <consortium name="DOE Joint Genome Institute"/>
            <person name="Vesth T.C."/>
            <person name="Nybo J."/>
            <person name="Theobald S."/>
            <person name="Brandl J."/>
            <person name="Frisvad J.C."/>
            <person name="Nielsen K.F."/>
            <person name="Lyhne E.K."/>
            <person name="Kogle M.E."/>
            <person name="Kuo A."/>
            <person name="Riley R."/>
            <person name="Clum A."/>
            <person name="Nolan M."/>
            <person name="Lipzen A."/>
            <person name="Salamov A."/>
            <person name="Henrissat B."/>
            <person name="Wiebenga A."/>
            <person name="De vries R.P."/>
            <person name="Grigoriev I.V."/>
            <person name="Mortensen U.H."/>
            <person name="Andersen M.R."/>
            <person name="Baker S.E."/>
        </authorList>
    </citation>
    <scope>NUCLEOTIDE SEQUENCE [LARGE SCALE GENOMIC DNA]</scope>
    <source>
        <strain evidence="2 3">CBS 121057</strain>
    </source>
</reference>
<protein>
    <submittedName>
        <fullName evidence="2">GNAT family acetyltransferase</fullName>
    </submittedName>
</protein>
<proteinExistence type="predicted"/>
<evidence type="ECO:0000313" key="2">
    <source>
        <dbReference type="EMBL" id="PYI09163.1"/>
    </source>
</evidence>
<keyword evidence="2" id="KW-0808">Transferase</keyword>
<dbReference type="VEuPathDB" id="FungiDB:BO78DRAFT_46488"/>
<dbReference type="Pfam" id="PF13302">
    <property type="entry name" value="Acetyltransf_3"/>
    <property type="match status" value="1"/>
</dbReference>
<dbReference type="CDD" id="cd04301">
    <property type="entry name" value="NAT_SF"/>
    <property type="match status" value="1"/>
</dbReference>
<dbReference type="Proteomes" id="UP000248423">
    <property type="component" value="Unassembled WGS sequence"/>
</dbReference>
<keyword evidence="3" id="KW-1185">Reference proteome</keyword>
<dbReference type="InterPro" id="IPR016181">
    <property type="entry name" value="Acyl_CoA_acyltransferase"/>
</dbReference>
<dbReference type="Gene3D" id="3.40.630.30">
    <property type="match status" value="1"/>
</dbReference>
<dbReference type="PROSITE" id="PS51186">
    <property type="entry name" value="GNAT"/>
    <property type="match status" value="1"/>
</dbReference>
<dbReference type="InterPro" id="IPR051531">
    <property type="entry name" value="N-acetyltransferase"/>
</dbReference>
<sequence>MSTYTEAVQVQSDFTITTPRLHISYFVPSNPIHTTFLAHLWNTPEYIASSGKTSITDSASAQKFIENRVVPHYYFRRYGMMLVSLKPHVDAFLVESTPIGTVSLWQGAPPDCYSVPDIGFCILPEHQRQGYATEAAKALIEHAQLEWGVLGVFGFCFPGNEPSRKTLEKIGLEFRGVRKLRVFGNDENMVFTLPGMAEDLGVYGVEP</sequence>
<organism evidence="2 3">
    <name type="scientific">Aspergillus sclerotiicarbonarius (strain CBS 121057 / IBT 28362)</name>
    <dbReference type="NCBI Taxonomy" id="1448318"/>
    <lineage>
        <taxon>Eukaryota</taxon>
        <taxon>Fungi</taxon>
        <taxon>Dikarya</taxon>
        <taxon>Ascomycota</taxon>
        <taxon>Pezizomycotina</taxon>
        <taxon>Eurotiomycetes</taxon>
        <taxon>Eurotiomycetidae</taxon>
        <taxon>Eurotiales</taxon>
        <taxon>Aspergillaceae</taxon>
        <taxon>Aspergillus</taxon>
        <taxon>Aspergillus subgen. Circumdati</taxon>
    </lineage>
</organism>
<dbReference type="AlphaFoldDB" id="A0A319FL88"/>
<dbReference type="OrthoDB" id="630895at2759"/>
<dbReference type="SUPFAM" id="SSF55729">
    <property type="entry name" value="Acyl-CoA N-acyltransferases (Nat)"/>
    <property type="match status" value="1"/>
</dbReference>
<dbReference type="PANTHER" id="PTHR43792">
    <property type="entry name" value="GNAT FAMILY, PUTATIVE (AFU_ORTHOLOGUE AFUA_3G00765)-RELATED-RELATED"/>
    <property type="match status" value="1"/>
</dbReference>
<dbReference type="PANTHER" id="PTHR43792:SF16">
    <property type="entry name" value="N-ACETYLTRANSFERASE DOMAIN-CONTAINING PROTEIN"/>
    <property type="match status" value="1"/>
</dbReference>
<dbReference type="GO" id="GO:0016747">
    <property type="term" value="F:acyltransferase activity, transferring groups other than amino-acyl groups"/>
    <property type="evidence" value="ECO:0007669"/>
    <property type="project" value="InterPro"/>
</dbReference>
<feature type="domain" description="N-acetyltransferase" evidence="1">
    <location>
        <begin position="49"/>
        <end position="194"/>
    </location>
</feature>
<evidence type="ECO:0000259" key="1">
    <source>
        <dbReference type="PROSITE" id="PS51186"/>
    </source>
</evidence>
<dbReference type="EMBL" id="KZ826329">
    <property type="protein sequence ID" value="PYI09163.1"/>
    <property type="molecule type" value="Genomic_DNA"/>
</dbReference>
<dbReference type="InterPro" id="IPR000182">
    <property type="entry name" value="GNAT_dom"/>
</dbReference>
<gene>
    <name evidence="2" type="ORF">BO78DRAFT_46488</name>
</gene>
<dbReference type="STRING" id="1448318.A0A319FL88"/>